<feature type="region of interest" description="Disordered" evidence="2">
    <location>
        <begin position="364"/>
        <end position="401"/>
    </location>
</feature>
<evidence type="ECO:0000313" key="4">
    <source>
        <dbReference type="Proteomes" id="UP000318864"/>
    </source>
</evidence>
<dbReference type="GO" id="GO:0008410">
    <property type="term" value="F:CoA-transferase activity"/>
    <property type="evidence" value="ECO:0007669"/>
    <property type="project" value="TreeGrafter"/>
</dbReference>
<dbReference type="Gene3D" id="3.30.1540.10">
    <property type="entry name" value="formyl-coa transferase, domain 3"/>
    <property type="match status" value="1"/>
</dbReference>
<dbReference type="PANTHER" id="PTHR48207:SF3">
    <property type="entry name" value="SUCCINATE--HYDROXYMETHYLGLUTARATE COA-TRANSFERASE"/>
    <property type="match status" value="1"/>
</dbReference>
<proteinExistence type="predicted"/>
<gene>
    <name evidence="3" type="ORF">D8Y22_03355</name>
</gene>
<organism evidence="3 4">
    <name type="scientific">Salinadaptatus halalkaliphilus</name>
    <dbReference type="NCBI Taxonomy" id="2419781"/>
    <lineage>
        <taxon>Archaea</taxon>
        <taxon>Methanobacteriati</taxon>
        <taxon>Methanobacteriota</taxon>
        <taxon>Stenosarchaea group</taxon>
        <taxon>Halobacteria</taxon>
        <taxon>Halobacteriales</taxon>
        <taxon>Natrialbaceae</taxon>
        <taxon>Salinadaptatus</taxon>
    </lineage>
</organism>
<sequence length="401" mass="43794">MPTTGTGDETALPLSDITVVDLTQVIAGPFASMQLGDLGATVIKLEAVGRGDRSRSLQPSPAYFDSINRNKRSVAVDLKSEEGQEVAQTLLADADVFIESTKPGRAESYGLGYETVSALNPELVYCSISGFGRDSPYEEMPAWDMLVQGMSGIMSITGTEDGPPLWSGLPVGDLIAGSYAVQSVLAALYARENGEIDGEWVEVPMFDAAISWLTARAGHSFGTDEPFPRLGTRHPSIAPFGVFECADDSIVVPAGTDSLWNGFCRALEAPELLADERFETLDDRVANREALLAEVEPIFDSRPAAEWLERLRDEGVPAGPINDTRSVWDDEHVEHRQLRQSMPRENRQDAEVVDSPVHFSELTTTLEVPPQRLGGSTDDVLSEYGYDDDEIERLRNDDIVE</sequence>
<dbReference type="OrthoDB" id="28444at2157"/>
<dbReference type="Proteomes" id="UP000318864">
    <property type="component" value="Unassembled WGS sequence"/>
</dbReference>
<keyword evidence="1 3" id="KW-0808">Transferase</keyword>
<dbReference type="Pfam" id="PF02515">
    <property type="entry name" value="CoA_transf_3"/>
    <property type="match status" value="1"/>
</dbReference>
<dbReference type="EMBL" id="RBZW01000011">
    <property type="protein sequence ID" value="THE66323.1"/>
    <property type="molecule type" value="Genomic_DNA"/>
</dbReference>
<protein>
    <submittedName>
        <fullName evidence="3">CoA transferase</fullName>
    </submittedName>
</protein>
<dbReference type="AlphaFoldDB" id="A0A4S3TSG1"/>
<dbReference type="RefSeq" id="WP_141463303.1">
    <property type="nucleotide sequence ID" value="NZ_RBZW01000011.1"/>
</dbReference>
<feature type="compositionally biased region" description="Basic and acidic residues" evidence="2">
    <location>
        <begin position="392"/>
        <end position="401"/>
    </location>
</feature>
<dbReference type="SUPFAM" id="SSF89796">
    <property type="entry name" value="CoA-transferase family III (CaiB/BaiF)"/>
    <property type="match status" value="1"/>
</dbReference>
<keyword evidence="4" id="KW-1185">Reference proteome</keyword>
<evidence type="ECO:0000256" key="1">
    <source>
        <dbReference type="ARBA" id="ARBA00022679"/>
    </source>
</evidence>
<dbReference type="Gene3D" id="3.40.50.10540">
    <property type="entry name" value="Crotonobetainyl-coa:carnitine coa-transferase, domain 1"/>
    <property type="match status" value="1"/>
</dbReference>
<name>A0A4S3TSG1_9EURY</name>
<reference evidence="3 4" key="1">
    <citation type="submission" date="2018-10" db="EMBL/GenBank/DDBJ databases">
        <title>Natronolimnobius sp. XQ-INN 246 isolated from Inner Mongolia Autonomous Region of China.</title>
        <authorList>
            <person name="Xue Q."/>
        </authorList>
    </citation>
    <scope>NUCLEOTIDE SEQUENCE [LARGE SCALE GENOMIC DNA]</scope>
    <source>
        <strain evidence="3 4">XQ-INN 246</strain>
    </source>
</reference>
<dbReference type="InterPro" id="IPR044855">
    <property type="entry name" value="CoA-Trfase_III_dom3_sf"/>
</dbReference>
<evidence type="ECO:0000256" key="2">
    <source>
        <dbReference type="SAM" id="MobiDB-lite"/>
    </source>
</evidence>
<comment type="caution">
    <text evidence="3">The sequence shown here is derived from an EMBL/GenBank/DDBJ whole genome shotgun (WGS) entry which is preliminary data.</text>
</comment>
<dbReference type="InterPro" id="IPR023606">
    <property type="entry name" value="CoA-Trfase_III_dom_1_sf"/>
</dbReference>
<dbReference type="InterPro" id="IPR050483">
    <property type="entry name" value="CoA-transferase_III_domain"/>
</dbReference>
<accession>A0A4S3TSG1</accession>
<dbReference type="PANTHER" id="PTHR48207">
    <property type="entry name" value="SUCCINATE--HYDROXYMETHYLGLUTARATE COA-TRANSFERASE"/>
    <property type="match status" value="1"/>
</dbReference>
<evidence type="ECO:0000313" key="3">
    <source>
        <dbReference type="EMBL" id="THE66323.1"/>
    </source>
</evidence>
<dbReference type="InterPro" id="IPR003673">
    <property type="entry name" value="CoA-Trfase_fam_III"/>
</dbReference>